<keyword evidence="3" id="KW-0349">Heme</keyword>
<dbReference type="EMBL" id="JAOWKW010000005">
    <property type="protein sequence ID" value="MCV2878608.1"/>
    <property type="molecule type" value="Genomic_DNA"/>
</dbReference>
<dbReference type="SUPFAM" id="SSF48264">
    <property type="entry name" value="Cytochrome P450"/>
    <property type="match status" value="1"/>
</dbReference>
<keyword evidence="3" id="KW-0503">Monooxygenase</keyword>
<dbReference type="PRINTS" id="PR00385">
    <property type="entry name" value="P450"/>
</dbReference>
<protein>
    <submittedName>
        <fullName evidence="4">Cytochrome P450</fullName>
    </submittedName>
</protein>
<evidence type="ECO:0000256" key="2">
    <source>
        <dbReference type="ARBA" id="ARBA00010617"/>
    </source>
</evidence>
<dbReference type="Gene3D" id="1.10.630.10">
    <property type="entry name" value="Cytochrome P450"/>
    <property type="match status" value="1"/>
</dbReference>
<dbReference type="PANTHER" id="PTHR24305:SF166">
    <property type="entry name" value="CYTOCHROME P450 12A4, MITOCHONDRIAL-RELATED"/>
    <property type="match status" value="1"/>
</dbReference>
<accession>A0ABT2ZY88</accession>
<keyword evidence="5" id="KW-1185">Reference proteome</keyword>
<dbReference type="RefSeq" id="WP_263847533.1">
    <property type="nucleotide sequence ID" value="NZ_JAOWKW010000005.1"/>
</dbReference>
<dbReference type="Pfam" id="PF00067">
    <property type="entry name" value="p450"/>
    <property type="match status" value="1"/>
</dbReference>
<evidence type="ECO:0000313" key="4">
    <source>
        <dbReference type="EMBL" id="MCV2878608.1"/>
    </source>
</evidence>
<gene>
    <name evidence="4" type="ORF">OE699_07065</name>
</gene>
<organism evidence="4 5">
    <name type="scientific">Sedimentimonas flavescens</name>
    <dbReference type="NCBI Taxonomy" id="2851012"/>
    <lineage>
        <taxon>Bacteria</taxon>
        <taxon>Pseudomonadati</taxon>
        <taxon>Pseudomonadota</taxon>
        <taxon>Alphaproteobacteria</taxon>
        <taxon>Rhodobacterales</taxon>
        <taxon>Rhodobacter group</taxon>
        <taxon>Sedimentimonas</taxon>
    </lineage>
</organism>
<keyword evidence="3" id="KW-0408">Iron</keyword>
<dbReference type="InterPro" id="IPR050121">
    <property type="entry name" value="Cytochrome_P450_monoxygenase"/>
</dbReference>
<proteinExistence type="inferred from homology"/>
<comment type="caution">
    <text evidence="4">The sequence shown here is derived from an EMBL/GenBank/DDBJ whole genome shotgun (WGS) entry which is preliminary data.</text>
</comment>
<dbReference type="PROSITE" id="PS00086">
    <property type="entry name" value="CYTOCHROME_P450"/>
    <property type="match status" value="1"/>
</dbReference>
<evidence type="ECO:0000313" key="5">
    <source>
        <dbReference type="Proteomes" id="UP001526166"/>
    </source>
</evidence>
<dbReference type="InterPro" id="IPR002401">
    <property type="entry name" value="Cyt_P450_E_grp-I"/>
</dbReference>
<keyword evidence="3" id="KW-0479">Metal-binding</keyword>
<comment type="cofactor">
    <cofactor evidence="1">
        <name>heme</name>
        <dbReference type="ChEBI" id="CHEBI:30413"/>
    </cofactor>
</comment>
<reference evidence="4 5" key="1">
    <citation type="submission" date="2022-10" db="EMBL/GenBank/DDBJ databases">
        <title>Sinirhodobacter sp. nov., isolated from ocean surface sediments.</title>
        <authorList>
            <person name="He W."/>
            <person name="Wang L."/>
            <person name="Zhang D.-F."/>
        </authorList>
    </citation>
    <scope>NUCLEOTIDE SEQUENCE [LARGE SCALE GENOMIC DNA]</scope>
    <source>
        <strain evidence="4 5">WL0115</strain>
    </source>
</reference>
<dbReference type="Proteomes" id="UP001526166">
    <property type="component" value="Unassembled WGS sequence"/>
</dbReference>
<dbReference type="InterPro" id="IPR017972">
    <property type="entry name" value="Cyt_P450_CS"/>
</dbReference>
<dbReference type="InterPro" id="IPR036396">
    <property type="entry name" value="Cyt_P450_sf"/>
</dbReference>
<keyword evidence="3" id="KW-0560">Oxidoreductase</keyword>
<name>A0ABT2ZY88_9RHOB</name>
<evidence type="ECO:0000256" key="3">
    <source>
        <dbReference type="RuleBase" id="RU000461"/>
    </source>
</evidence>
<dbReference type="PRINTS" id="PR00463">
    <property type="entry name" value="EP450I"/>
</dbReference>
<dbReference type="PANTHER" id="PTHR24305">
    <property type="entry name" value="CYTOCHROME P450"/>
    <property type="match status" value="1"/>
</dbReference>
<dbReference type="InterPro" id="IPR001128">
    <property type="entry name" value="Cyt_P450"/>
</dbReference>
<evidence type="ECO:0000256" key="1">
    <source>
        <dbReference type="ARBA" id="ARBA00001971"/>
    </source>
</evidence>
<comment type="similarity">
    <text evidence="2 3">Belongs to the cytochrome P450 family.</text>
</comment>
<sequence>MTLPPKPAARPDRVSLWRYLRLFRQDILSAQPARLYRAWMAEFRTPFFRSYLCNDPELVSRVLKDRPQDFPKSNRIREGLRPLLGNSVFLTNGETWARQRRIIDPAFEGGKLRDSFPAMWQAGAASVARLHLKTDRQAIDIEEETSHVAADVIFRTLFSIPIEDETASAVFHAFRAHQRTAPVLNLGAFFPLPRWFPRFHAHKTKATAQHIRRLITHLTAERAQQIARGNAPDDLATKIMTTPDPETGRGFDTDEMVDQVAIFFLAGHETSASALAWALYLLALYPDWQERVAEEALALDTAPGDFAVLGALRLSRAVFREALRLYPPVPMLVREATCPETFRERPIRLGDQIVISPWHLHRHERIWDAPDAFDPARWETENARTAARCAYLPFSTGPRVCPGAGFAMAEGPLLLSMIARDFVLEPVAGRTPVPVAQLTVRGKDGIWLRLTPRRSQRP</sequence>